<protein>
    <submittedName>
        <fullName evidence="3">Thioesterase family protein</fullName>
    </submittedName>
</protein>
<dbReference type="Pfam" id="PF13622">
    <property type="entry name" value="4HBT_3"/>
    <property type="match status" value="1"/>
</dbReference>
<name>A0ABV6P8H4_9MICC</name>
<sequence>MSAQPTSYYRRTGEHTFVPTEHASGAWRDTEQHMAPASGILVHELLRHEPRQDVRFCRFSFEILGTIHFDEFEVKVQTIRPGRTIELVQADLIVQERTAIRLYAWRLVTADSTPVAIIHDEPMTPRADCATDDELHEWAGGYIASLTGLQDPAHQRRPGRNALWITNELDMVEGEPTHPMTKLLGMTDTANGVAPAMDPNASGYIFPNIDLQVHLYREPVGSWLGLDTTVNVGPDGIGLTSAVLNDEDGVFGRTEQILTIRKVR</sequence>
<evidence type="ECO:0000259" key="1">
    <source>
        <dbReference type="Pfam" id="PF13622"/>
    </source>
</evidence>
<keyword evidence="4" id="KW-1185">Reference proteome</keyword>
<dbReference type="Pfam" id="PF20789">
    <property type="entry name" value="4HBT_3C"/>
    <property type="match status" value="1"/>
</dbReference>
<comment type="caution">
    <text evidence="3">The sequence shown here is derived from an EMBL/GenBank/DDBJ whole genome shotgun (WGS) entry which is preliminary data.</text>
</comment>
<dbReference type="Gene3D" id="2.40.160.210">
    <property type="entry name" value="Acyl-CoA thioesterase, double hotdog domain"/>
    <property type="match status" value="1"/>
</dbReference>
<evidence type="ECO:0000313" key="4">
    <source>
        <dbReference type="Proteomes" id="UP001589862"/>
    </source>
</evidence>
<evidence type="ECO:0000313" key="3">
    <source>
        <dbReference type="EMBL" id="MFC0581118.1"/>
    </source>
</evidence>
<feature type="domain" description="Acyl-CoA thioesterase-like C-terminal" evidence="2">
    <location>
        <begin position="128"/>
        <end position="259"/>
    </location>
</feature>
<gene>
    <name evidence="3" type="ORF">ACFFFR_01765</name>
</gene>
<accession>A0ABV6P8H4</accession>
<evidence type="ECO:0000259" key="2">
    <source>
        <dbReference type="Pfam" id="PF20789"/>
    </source>
</evidence>
<organism evidence="3 4">
    <name type="scientific">Micrococcoides hystricis</name>
    <dbReference type="NCBI Taxonomy" id="1572761"/>
    <lineage>
        <taxon>Bacteria</taxon>
        <taxon>Bacillati</taxon>
        <taxon>Actinomycetota</taxon>
        <taxon>Actinomycetes</taxon>
        <taxon>Micrococcales</taxon>
        <taxon>Micrococcaceae</taxon>
        <taxon>Micrococcoides</taxon>
    </lineage>
</organism>
<dbReference type="Proteomes" id="UP001589862">
    <property type="component" value="Unassembled WGS sequence"/>
</dbReference>
<feature type="domain" description="Acyl-CoA thioesterase-like N-terminal HotDog" evidence="1">
    <location>
        <begin position="26"/>
        <end position="106"/>
    </location>
</feature>
<dbReference type="RefSeq" id="WP_377457699.1">
    <property type="nucleotide sequence ID" value="NZ_JBHLUB010000001.1"/>
</dbReference>
<dbReference type="InterPro" id="IPR049450">
    <property type="entry name" value="ACOT8-like_C"/>
</dbReference>
<dbReference type="EMBL" id="JBHLUB010000001">
    <property type="protein sequence ID" value="MFC0581118.1"/>
    <property type="molecule type" value="Genomic_DNA"/>
</dbReference>
<proteinExistence type="predicted"/>
<dbReference type="InterPro" id="IPR042171">
    <property type="entry name" value="Acyl-CoA_hotdog"/>
</dbReference>
<reference evidence="3 4" key="1">
    <citation type="submission" date="2024-09" db="EMBL/GenBank/DDBJ databases">
        <authorList>
            <person name="Sun Q."/>
            <person name="Mori K."/>
        </authorList>
    </citation>
    <scope>NUCLEOTIDE SEQUENCE [LARGE SCALE GENOMIC DNA]</scope>
    <source>
        <strain evidence="3 4">NCAIM B.02604</strain>
    </source>
</reference>
<dbReference type="InterPro" id="IPR049449">
    <property type="entry name" value="TesB_ACOT8-like_N"/>
</dbReference>